<keyword evidence="2" id="KW-0456">Lyase</keyword>
<reference evidence="2 3" key="1">
    <citation type="submission" date="2021-03" db="EMBL/GenBank/DDBJ databases">
        <title>Genomic Encyclopedia of Type Strains, Phase IV (KMG-IV): sequencing the most valuable type-strain genomes for metagenomic binning, comparative biology and taxonomic classification.</title>
        <authorList>
            <person name="Goeker M."/>
        </authorList>
    </citation>
    <scope>NUCLEOTIDE SEQUENCE [LARGE SCALE GENOMIC DNA]</scope>
    <source>
        <strain evidence="2 3">DSM 6139</strain>
    </source>
</reference>
<dbReference type="GO" id="GO:0016829">
    <property type="term" value="F:lyase activity"/>
    <property type="evidence" value="ECO:0007669"/>
    <property type="project" value="UniProtKB-KW"/>
</dbReference>
<organism evidence="2 3">
    <name type="scientific">Youngiibacter multivorans</name>
    <dbReference type="NCBI Taxonomy" id="937251"/>
    <lineage>
        <taxon>Bacteria</taxon>
        <taxon>Bacillati</taxon>
        <taxon>Bacillota</taxon>
        <taxon>Clostridia</taxon>
        <taxon>Eubacteriales</taxon>
        <taxon>Clostridiaceae</taxon>
        <taxon>Youngiibacter</taxon>
    </lineage>
</organism>
<dbReference type="InterPro" id="IPR029069">
    <property type="entry name" value="HotDog_dom_sf"/>
</dbReference>
<dbReference type="Gene3D" id="3.10.129.10">
    <property type="entry name" value="Hotdog Thioesterase"/>
    <property type="match status" value="1"/>
</dbReference>
<accession>A0ABS4G8G1</accession>
<dbReference type="RefSeq" id="WP_209460991.1">
    <property type="nucleotide sequence ID" value="NZ_JAGGKC010000044.1"/>
</dbReference>
<dbReference type="PANTHER" id="PTHR43437:SF3">
    <property type="entry name" value="HYDROXYACYL-THIOESTER DEHYDRATASE TYPE 2, MITOCHONDRIAL"/>
    <property type="match status" value="1"/>
</dbReference>
<proteinExistence type="predicted"/>
<dbReference type="EMBL" id="JAGGKC010000044">
    <property type="protein sequence ID" value="MBP1920836.1"/>
    <property type="molecule type" value="Genomic_DNA"/>
</dbReference>
<dbReference type="PANTHER" id="PTHR43437">
    <property type="entry name" value="HYDROXYACYL-THIOESTER DEHYDRATASE TYPE 2, MITOCHONDRIAL-RELATED"/>
    <property type="match status" value="1"/>
</dbReference>
<comment type="caution">
    <text evidence="2">The sequence shown here is derived from an EMBL/GenBank/DDBJ whole genome shotgun (WGS) entry which is preliminary data.</text>
</comment>
<protein>
    <submittedName>
        <fullName evidence="2">3-hydroxybutyryl-CoA dehydratase</fullName>
        <ecNumber evidence="2">4.2.1.55</ecNumber>
    </submittedName>
</protein>
<dbReference type="PRINTS" id="PR01483">
    <property type="entry name" value="FASYNTHASE"/>
</dbReference>
<dbReference type="Pfam" id="PF01575">
    <property type="entry name" value="MaoC_dehydratas"/>
    <property type="match status" value="1"/>
</dbReference>
<evidence type="ECO:0000313" key="2">
    <source>
        <dbReference type="EMBL" id="MBP1920836.1"/>
    </source>
</evidence>
<sequence length="140" mass="15509">MAYEIKKYDEFKLGDKNVFTKTITETDVIMFAGISGDFNPVHMNEVYAKTTMFQGRIVHGMFIASLLGQAGASFFGGGAIYIGHTQKFTAPVRIGDTISAIVEVTEMIPEKKIIKYRAYCQNQEGKIVVDGEATIKIITQ</sequence>
<dbReference type="CDD" id="cd03449">
    <property type="entry name" value="R_hydratase"/>
    <property type="match status" value="1"/>
</dbReference>
<evidence type="ECO:0000259" key="1">
    <source>
        <dbReference type="Pfam" id="PF01575"/>
    </source>
</evidence>
<dbReference type="InterPro" id="IPR003965">
    <property type="entry name" value="Fatty_acid_synthase"/>
</dbReference>
<keyword evidence="3" id="KW-1185">Reference proteome</keyword>
<gene>
    <name evidence="2" type="ORF">J2Z34_003353</name>
</gene>
<dbReference type="InterPro" id="IPR050965">
    <property type="entry name" value="UPF0336/Enoyl-CoA_hydratase"/>
</dbReference>
<dbReference type="SUPFAM" id="SSF54637">
    <property type="entry name" value="Thioesterase/thiol ester dehydrase-isomerase"/>
    <property type="match status" value="1"/>
</dbReference>
<feature type="domain" description="MaoC-like" evidence="1">
    <location>
        <begin position="20"/>
        <end position="119"/>
    </location>
</feature>
<dbReference type="InterPro" id="IPR002539">
    <property type="entry name" value="MaoC-like_dom"/>
</dbReference>
<dbReference type="EC" id="4.2.1.55" evidence="2"/>
<name>A0ABS4G8G1_9CLOT</name>
<dbReference type="Proteomes" id="UP001519271">
    <property type="component" value="Unassembled WGS sequence"/>
</dbReference>
<evidence type="ECO:0000313" key="3">
    <source>
        <dbReference type="Proteomes" id="UP001519271"/>
    </source>
</evidence>